<evidence type="ECO:0000256" key="2">
    <source>
        <dbReference type="SAM" id="MobiDB-lite"/>
    </source>
</evidence>
<feature type="compositionally biased region" description="Low complexity" evidence="2">
    <location>
        <begin position="575"/>
        <end position="584"/>
    </location>
</feature>
<evidence type="ECO:0000256" key="3">
    <source>
        <dbReference type="SAM" id="Phobius"/>
    </source>
</evidence>
<feature type="compositionally biased region" description="Low complexity" evidence="2">
    <location>
        <begin position="482"/>
        <end position="491"/>
    </location>
</feature>
<feature type="transmembrane region" description="Helical" evidence="3">
    <location>
        <begin position="352"/>
        <end position="370"/>
    </location>
</feature>
<evidence type="ECO:0000313" key="4">
    <source>
        <dbReference type="EMBL" id="CEM05767.1"/>
    </source>
</evidence>
<dbReference type="SUPFAM" id="SSF48371">
    <property type="entry name" value="ARM repeat"/>
    <property type="match status" value="1"/>
</dbReference>
<keyword evidence="3" id="KW-0812">Transmembrane</keyword>
<organism evidence="4 5">
    <name type="scientific">Vitrella brassicaformis (strain CCMP3155)</name>
    <dbReference type="NCBI Taxonomy" id="1169540"/>
    <lineage>
        <taxon>Eukaryota</taxon>
        <taxon>Sar</taxon>
        <taxon>Alveolata</taxon>
        <taxon>Colpodellida</taxon>
        <taxon>Vitrellaceae</taxon>
        <taxon>Vitrella</taxon>
    </lineage>
</organism>
<dbReference type="EMBL" id="CDMY01000364">
    <property type="protein sequence ID" value="CEM05767.1"/>
    <property type="molecule type" value="Genomic_DNA"/>
</dbReference>
<dbReference type="AlphaFoldDB" id="A0A0G4F1I8"/>
<dbReference type="InParanoid" id="A0A0G4F1I8"/>
<feature type="coiled-coil region" evidence="1">
    <location>
        <begin position="827"/>
        <end position="854"/>
    </location>
</feature>
<feature type="region of interest" description="Disordered" evidence="2">
    <location>
        <begin position="473"/>
        <end position="524"/>
    </location>
</feature>
<feature type="region of interest" description="Disordered" evidence="2">
    <location>
        <begin position="607"/>
        <end position="657"/>
    </location>
</feature>
<gene>
    <name evidence="4" type="ORF">Vbra_14310</name>
</gene>
<feature type="region of interest" description="Disordered" evidence="2">
    <location>
        <begin position="564"/>
        <end position="584"/>
    </location>
</feature>
<evidence type="ECO:0000313" key="5">
    <source>
        <dbReference type="Proteomes" id="UP000041254"/>
    </source>
</evidence>
<protein>
    <submittedName>
        <fullName evidence="4">Uncharacterized protein</fullName>
    </submittedName>
</protein>
<keyword evidence="1" id="KW-0175">Coiled coil</keyword>
<keyword evidence="3" id="KW-0472">Membrane</keyword>
<dbReference type="Proteomes" id="UP000041254">
    <property type="component" value="Unassembled WGS sequence"/>
</dbReference>
<proteinExistence type="predicted"/>
<accession>A0A0G4F1I8</accession>
<feature type="compositionally biased region" description="Low complexity" evidence="2">
    <location>
        <begin position="445"/>
        <end position="458"/>
    </location>
</feature>
<keyword evidence="5" id="KW-1185">Reference proteome</keyword>
<feature type="compositionally biased region" description="Polar residues" evidence="2">
    <location>
        <begin position="506"/>
        <end position="518"/>
    </location>
</feature>
<dbReference type="VEuPathDB" id="CryptoDB:Vbra_14310"/>
<dbReference type="InterPro" id="IPR011989">
    <property type="entry name" value="ARM-like"/>
</dbReference>
<evidence type="ECO:0000256" key="1">
    <source>
        <dbReference type="SAM" id="Coils"/>
    </source>
</evidence>
<dbReference type="Gene3D" id="1.25.10.10">
    <property type="entry name" value="Leucine-rich Repeat Variant"/>
    <property type="match status" value="1"/>
</dbReference>
<dbReference type="InterPro" id="IPR016024">
    <property type="entry name" value="ARM-type_fold"/>
</dbReference>
<feature type="compositionally biased region" description="Low complexity" evidence="2">
    <location>
        <begin position="612"/>
        <end position="624"/>
    </location>
</feature>
<feature type="region of interest" description="Disordered" evidence="2">
    <location>
        <begin position="399"/>
        <end position="460"/>
    </location>
</feature>
<sequence>MQVRTLSAYTFPHAVSTRYAHLVPDLLRLAGMLDNEEAQFEGCSVLQMMARYSPKRGIPQLIKRGAVPALVGHLDRALVSAPDSAIRRLLTLLQTIVLHTKQNKVADEEAGIMLSVEAFDVMVELMGHESEDIQMDAALVLKAMAIDSKYGLEKVVEPLAQRLMESRHALAKLAPLLSSPNPELRQSAVIAVLPLAARLSDEGYTLGIDKFVEAGVIPQAMQGIKSHQWDGSSLRTFTAMSCIGILNFGTDQQRWYGVKHGCVGVTCSALGVQDLSRLMLHSFNTLLVQISEDTPLDERVKGELQESLCMEPITELAKTGLGATSIQAKRLLNTLEDYRPTLRFPSPQEMQAYLPMVCVVILLLALYAFVVRPIASRLIAAHRQWHTDKVASELMAKEAAKKKGDRKKNKMGGGKEAAVRPVASESAGNSVPDELDDSNAGDAVQQQQQSQQQQAAAAEKSVKSATTIAMATNEAALDQEHTSASTSAWTSARRRKGKNNKAKAGSTSSVGHSGGQESSSRHPAPPATMAIVAATTTAPVTTPKNIATPAFLTQASLTSMASNSTACSPTHHNGHSNSHSNSNGCNGRGGAAGHVNESWREFEEAWNEWDAARSSSPAPAQQTPSKPPSLRDHDGAVSSHWPALPPSTGGAAPRRAPHRVVAGGPAAAPVREAVVQLTAALLKKQSCESSYDALLDTRTRLTDRKGQLQESIRQLKNHGTSTHKLTREALLALASPTDVRAFAARIGEEDKRLDALYRQAATMYHHQQQQGTAGGQNGGVGVSSPPCKGMAPSPAPPSADEIVSGLLRGAPTDEQVRQATKWTTNEIDELDRRISDLQSECATLEVELRDLEHQRYVLQSKADEGLTAHRLSSLISATPAAIAAFMHEIATAKTHLRELAKQATRQETALLHKQQAANRVKETLTSCSCVSCRKAAAVVTFFPCNQRCLCESCWQEWRGRHERAKDEMGRLQAEGMPVPQSVRCYARTLWCPACGKDALRAE</sequence>
<keyword evidence="3" id="KW-1133">Transmembrane helix</keyword>
<reference evidence="4 5" key="1">
    <citation type="submission" date="2014-11" db="EMBL/GenBank/DDBJ databases">
        <authorList>
            <person name="Zhu J."/>
            <person name="Qi W."/>
            <person name="Song R."/>
        </authorList>
    </citation>
    <scope>NUCLEOTIDE SEQUENCE [LARGE SCALE GENOMIC DNA]</scope>
</reference>
<feature type="compositionally biased region" description="Basic residues" evidence="2">
    <location>
        <begin position="492"/>
        <end position="501"/>
    </location>
</feature>
<name>A0A0G4F1I8_VITBC</name>